<dbReference type="Proteomes" id="UP000176037">
    <property type="component" value="Unassembled WGS sequence"/>
</dbReference>
<accession>A0A1E8F9B3</accession>
<gene>
    <name evidence="1" type="ORF">BFC17_07280</name>
</gene>
<dbReference type="AlphaFoldDB" id="A0A1E8F9B3"/>
<reference evidence="1 2" key="1">
    <citation type="submission" date="2016-09" db="EMBL/GenBank/DDBJ databases">
        <title>Alteromonas lipolytica, a new species isolated from sea water.</title>
        <authorList>
            <person name="Wu Y.-H."/>
            <person name="Cheng H."/>
            <person name="Xu X.-W."/>
        </authorList>
    </citation>
    <scope>NUCLEOTIDE SEQUENCE [LARGE SCALE GENOMIC DNA]</scope>
    <source>
        <strain evidence="1 2">JW12</strain>
    </source>
</reference>
<protein>
    <submittedName>
        <fullName evidence="1">Uncharacterized protein</fullName>
    </submittedName>
</protein>
<keyword evidence="2" id="KW-1185">Reference proteome</keyword>
<organism evidence="1 2">
    <name type="scientific">Alteromonas lipolytica</name>
    <dbReference type="NCBI Taxonomy" id="1856405"/>
    <lineage>
        <taxon>Bacteria</taxon>
        <taxon>Pseudomonadati</taxon>
        <taxon>Pseudomonadota</taxon>
        <taxon>Gammaproteobacteria</taxon>
        <taxon>Alteromonadales</taxon>
        <taxon>Alteromonadaceae</taxon>
        <taxon>Alteromonas/Salinimonas group</taxon>
        <taxon>Alteromonas</taxon>
    </lineage>
</organism>
<evidence type="ECO:0000313" key="2">
    <source>
        <dbReference type="Proteomes" id="UP000176037"/>
    </source>
</evidence>
<name>A0A1E8F9B3_9ALTE</name>
<sequence>MLFLEDVIAQERGVSKFERVKAPGHVNIKRLVDVISHRIAEYPERANLIERDIAIPFLVRSRSSRPY</sequence>
<dbReference type="EMBL" id="MJIC01000019">
    <property type="protein sequence ID" value="OFI32376.1"/>
    <property type="molecule type" value="Genomic_DNA"/>
</dbReference>
<comment type="caution">
    <text evidence="1">The sequence shown here is derived from an EMBL/GenBank/DDBJ whole genome shotgun (WGS) entry which is preliminary data.</text>
</comment>
<proteinExistence type="predicted"/>
<dbReference type="STRING" id="1856405.BFC17_07280"/>
<evidence type="ECO:0000313" key="1">
    <source>
        <dbReference type="EMBL" id="OFI32376.1"/>
    </source>
</evidence>